<evidence type="ECO:0000313" key="1">
    <source>
        <dbReference type="EMBL" id="GAA4956425.1"/>
    </source>
</evidence>
<evidence type="ECO:0000313" key="2">
    <source>
        <dbReference type="Proteomes" id="UP001499993"/>
    </source>
</evidence>
<dbReference type="InterPro" id="IPR054206">
    <property type="entry name" value="DUF6912"/>
</dbReference>
<sequence length="159" mass="16114">MRIYLPSTFPGLAEALDSGGLGEPPLTAFAVTERLAGPHGAQDDEELEYEALSGAAEASLRLLAADPSAPRRRAVLAVEAPDAAVGPPGDRAGHPAAVAVIGTLPLKRVAAVHVDAPAAEDAVAAAADGAAPGGEGGPLEEHELLWYATQELPYLLGRS</sequence>
<proteinExistence type="predicted"/>
<gene>
    <name evidence="1" type="ORF">GCM10023224_47820</name>
</gene>
<comment type="caution">
    <text evidence="1">The sequence shown here is derived from an EMBL/GenBank/DDBJ whole genome shotgun (WGS) entry which is preliminary data.</text>
</comment>
<dbReference type="EMBL" id="BAABIK010000041">
    <property type="protein sequence ID" value="GAA4956425.1"/>
    <property type="molecule type" value="Genomic_DNA"/>
</dbReference>
<keyword evidence="2" id="KW-1185">Reference proteome</keyword>
<accession>A0ABP9H4S7</accession>
<organism evidence="1 2">
    <name type="scientific">Streptomonospora halophila</name>
    <dbReference type="NCBI Taxonomy" id="427369"/>
    <lineage>
        <taxon>Bacteria</taxon>
        <taxon>Bacillati</taxon>
        <taxon>Actinomycetota</taxon>
        <taxon>Actinomycetes</taxon>
        <taxon>Streptosporangiales</taxon>
        <taxon>Nocardiopsidaceae</taxon>
        <taxon>Streptomonospora</taxon>
    </lineage>
</organism>
<dbReference type="RefSeq" id="WP_345559093.1">
    <property type="nucleotide sequence ID" value="NZ_BAABIK010000041.1"/>
</dbReference>
<protein>
    <submittedName>
        <fullName evidence="1">Uncharacterized protein</fullName>
    </submittedName>
</protein>
<reference evidence="2" key="1">
    <citation type="journal article" date="2019" name="Int. J. Syst. Evol. Microbiol.">
        <title>The Global Catalogue of Microorganisms (GCM) 10K type strain sequencing project: providing services to taxonomists for standard genome sequencing and annotation.</title>
        <authorList>
            <consortium name="The Broad Institute Genomics Platform"/>
            <consortium name="The Broad Institute Genome Sequencing Center for Infectious Disease"/>
            <person name="Wu L."/>
            <person name="Ma J."/>
        </authorList>
    </citation>
    <scope>NUCLEOTIDE SEQUENCE [LARGE SCALE GENOMIC DNA]</scope>
    <source>
        <strain evidence="2">JCM 18123</strain>
    </source>
</reference>
<dbReference type="Pfam" id="PF21853">
    <property type="entry name" value="DUF6912"/>
    <property type="match status" value="1"/>
</dbReference>
<dbReference type="Proteomes" id="UP001499993">
    <property type="component" value="Unassembled WGS sequence"/>
</dbReference>
<name>A0ABP9H4S7_9ACTN</name>